<feature type="transmembrane region" description="Helical" evidence="18">
    <location>
        <begin position="325"/>
        <end position="344"/>
    </location>
</feature>
<evidence type="ECO:0000256" key="10">
    <source>
        <dbReference type="ARBA" id="ARBA00022982"/>
    </source>
</evidence>
<dbReference type="SUPFAM" id="SSF81342">
    <property type="entry name" value="Transmembrane di-heme cytochromes"/>
    <property type="match status" value="1"/>
</dbReference>
<dbReference type="Pfam" id="PF00032">
    <property type="entry name" value="Cytochrom_B_C"/>
    <property type="match status" value="1"/>
</dbReference>
<keyword evidence="5 17" id="KW-0349">Heme</keyword>
<dbReference type="GO" id="GO:0045275">
    <property type="term" value="C:respiratory chain complex III"/>
    <property type="evidence" value="ECO:0007669"/>
    <property type="project" value="InterPro"/>
</dbReference>
<accession>A0A1U9XPE6</accession>
<dbReference type="GO" id="GO:0046872">
    <property type="term" value="F:metal ion binding"/>
    <property type="evidence" value="ECO:0007669"/>
    <property type="project" value="UniProtKB-UniRule"/>
</dbReference>
<dbReference type="InterPro" id="IPR016174">
    <property type="entry name" value="Di-haem_cyt_TM"/>
</dbReference>
<feature type="transmembrane region" description="Helical" evidence="18">
    <location>
        <begin position="179"/>
        <end position="201"/>
    </location>
</feature>
<evidence type="ECO:0000256" key="17">
    <source>
        <dbReference type="PIRSR" id="PIRSR038885-2"/>
    </source>
</evidence>
<evidence type="ECO:0000256" key="7">
    <source>
        <dbReference type="ARBA" id="ARBA00022692"/>
    </source>
</evidence>
<evidence type="ECO:0000256" key="16">
    <source>
        <dbReference type="PIRSR" id="PIRSR038885-1"/>
    </source>
</evidence>
<keyword evidence="10 18" id="KW-0249">Electron transport</keyword>
<evidence type="ECO:0000259" key="19">
    <source>
        <dbReference type="PROSITE" id="PS51002"/>
    </source>
</evidence>
<evidence type="ECO:0000256" key="2">
    <source>
        <dbReference type="ARBA" id="ARBA00004448"/>
    </source>
</evidence>
<dbReference type="RefSeq" id="YP_009353836.1">
    <property type="nucleotide sequence ID" value="NC_034301.1"/>
</dbReference>
<feature type="binding site" description="axial binding residue" evidence="17">
    <location>
        <position position="84"/>
    </location>
    <ligand>
        <name>heme b</name>
        <dbReference type="ChEBI" id="CHEBI:60344"/>
        <label>b562</label>
    </ligand>
    <ligandPart>
        <name>Fe</name>
        <dbReference type="ChEBI" id="CHEBI:18248"/>
    </ligandPart>
</feature>
<feature type="transmembrane region" description="Helical" evidence="18">
    <location>
        <begin position="350"/>
        <end position="372"/>
    </location>
</feature>
<evidence type="ECO:0000256" key="11">
    <source>
        <dbReference type="ARBA" id="ARBA00022989"/>
    </source>
</evidence>
<dbReference type="InterPro" id="IPR048259">
    <property type="entry name" value="Cytochrome_b_N_euk/bac"/>
</dbReference>
<dbReference type="Pfam" id="PF00033">
    <property type="entry name" value="Cytochrome_B"/>
    <property type="match status" value="1"/>
</dbReference>
<dbReference type="GO" id="GO:0016491">
    <property type="term" value="F:oxidoreductase activity"/>
    <property type="evidence" value="ECO:0007669"/>
    <property type="project" value="UniProtKB-UniRule"/>
</dbReference>
<dbReference type="PROSITE" id="PS51002">
    <property type="entry name" value="CYTB_NTER"/>
    <property type="match status" value="1"/>
</dbReference>
<dbReference type="PIRSF" id="PIRSF038885">
    <property type="entry name" value="COB"/>
    <property type="match status" value="1"/>
</dbReference>
<keyword evidence="13" id="KW-0830">Ubiquinone</keyword>
<dbReference type="GO" id="GO:0005743">
    <property type="term" value="C:mitochondrial inner membrane"/>
    <property type="evidence" value="ECO:0007669"/>
    <property type="project" value="UniProtKB-SubCell"/>
</dbReference>
<comment type="cofactor">
    <cofactor evidence="17">
        <name>heme</name>
        <dbReference type="ChEBI" id="CHEBI:30413"/>
    </cofactor>
    <text evidence="17">Binds 2 heme groups non-covalently.</text>
</comment>
<feature type="transmembrane region" description="Helical" evidence="18">
    <location>
        <begin position="31"/>
        <end position="57"/>
    </location>
</feature>
<comment type="subcellular location">
    <subcellularLocation>
        <location evidence="2">Mitochondrion inner membrane</location>
        <topology evidence="2">Multi-pass membrane protein</topology>
    </subcellularLocation>
</comment>
<reference evidence="21" key="1">
    <citation type="journal article" date="2017" name="Mol. Phylogenet. Evol.">
        <title>Curious bivalves: Systematic utility and unusual properties of anomalodesmatan mitochondrial genomes.</title>
        <authorList>
            <person name="Williams S.T."/>
            <person name="Foster P.G."/>
            <person name="Hughes C."/>
            <person name="Harper E.M."/>
            <person name="Taylor J.D."/>
            <person name="Littlewood D.T."/>
            <person name="Dyal P."/>
            <person name="Hopkins K.P."/>
            <person name="Briscoe A.G."/>
        </authorList>
    </citation>
    <scope>NUCLEOTIDE SEQUENCE</scope>
</reference>
<dbReference type="InterPro" id="IPR048260">
    <property type="entry name" value="Cytochrome_b_C_euk/bac"/>
</dbReference>
<feature type="transmembrane region" description="Helical" evidence="18">
    <location>
        <begin position="78"/>
        <end position="99"/>
    </location>
</feature>
<dbReference type="CDD" id="cd00284">
    <property type="entry name" value="Cytochrome_b_N"/>
    <property type="match status" value="1"/>
</dbReference>
<dbReference type="InterPro" id="IPR005797">
    <property type="entry name" value="Cyt_b/b6_N"/>
</dbReference>
<organism evidence="21">
    <name type="scientific">Euciroa cf. queenslandica STW-2017</name>
    <dbReference type="NCBI Taxonomy" id="1969321"/>
    <lineage>
        <taxon>Eukaryota</taxon>
        <taxon>Metazoa</taxon>
        <taxon>Spiralia</taxon>
        <taxon>Lophotrochozoa</taxon>
        <taxon>Mollusca</taxon>
        <taxon>Bivalvia</taxon>
        <taxon>Autobranchia</taxon>
        <taxon>Heteroconchia</taxon>
        <taxon>Euheterodonta</taxon>
        <taxon>Anomalodesmata</taxon>
        <taxon>Verticordioidea</taxon>
        <taxon>Euciroidae</taxon>
        <taxon>Euciroa</taxon>
    </lineage>
</organism>
<dbReference type="InterPro" id="IPR036150">
    <property type="entry name" value="Cyt_b/b6_C_sf"/>
</dbReference>
<keyword evidence="8 17" id="KW-0479">Metal-binding</keyword>
<dbReference type="PANTHER" id="PTHR19271">
    <property type="entry name" value="CYTOCHROME B"/>
    <property type="match status" value="1"/>
</dbReference>
<keyword evidence="12 17" id="KW-0408">Iron</keyword>
<name>A0A1U9XPE6_9BIVA</name>
<dbReference type="PROSITE" id="PS51003">
    <property type="entry name" value="CYTB_CTER"/>
    <property type="match status" value="1"/>
</dbReference>
<keyword evidence="7 18" id="KW-0812">Transmembrane</keyword>
<proteinExistence type="inferred from homology"/>
<evidence type="ECO:0000256" key="4">
    <source>
        <dbReference type="ARBA" id="ARBA00022448"/>
    </source>
</evidence>
<feature type="transmembrane region" description="Helical" evidence="18">
    <location>
        <begin position="146"/>
        <end position="167"/>
    </location>
</feature>
<feature type="domain" description="Cytochrome b/b6 N-terminal region profile" evidence="19">
    <location>
        <begin position="1"/>
        <end position="210"/>
    </location>
</feature>
<evidence type="ECO:0000256" key="5">
    <source>
        <dbReference type="ARBA" id="ARBA00022617"/>
    </source>
</evidence>
<sequence>MYPILRKSNVLMRPVASALYDLPAYNNLSSWWSFGSMLGLCLIIQIVSGLVLSLHYTPHTDLAFSSIIHIMRDVNYGWLIRSIHANGASLFFACMYLHIGRGIYYGLYRSDKVWNIGVVLYLLTMVTAFLGYVLPWGQMSYWGATVISNMLGAVPYVGKELILWVWGGFSINNATLARFFVGHFLLPFIILVFVILHILFLHEKGSSNPLGVGSSHEKVELHPYFTVKDMLGFLMFLAVLVLVSCFFPTIFLDPINLLPANPFSTPTHIQPEWYFLFAYTILRAVPNKVGGVLALVLSVMILLSLPLTCRSNFQGLNYYPHLQMVFWFFIMVFMILTWCGMQPVEYPFNILGSMFSTLYFMFFLFLPVIMSLSDMLMF</sequence>
<feature type="transmembrane region" description="Helical" evidence="18">
    <location>
        <begin position="114"/>
        <end position="134"/>
    </location>
</feature>
<dbReference type="AlphaFoldDB" id="A0A1U9XPE6"/>
<evidence type="ECO:0000259" key="20">
    <source>
        <dbReference type="PROSITE" id="PS51003"/>
    </source>
</evidence>
<feature type="binding site" description="axial binding residue" evidence="17">
    <location>
        <position position="98"/>
    </location>
    <ligand>
        <name>heme b</name>
        <dbReference type="ChEBI" id="CHEBI:60344"/>
        <label>b566</label>
    </ligand>
    <ligandPart>
        <name>Fe</name>
        <dbReference type="ChEBI" id="CHEBI:18248"/>
    </ligandPart>
</feature>
<comment type="cofactor">
    <cofactor evidence="18">
        <name>heme b</name>
        <dbReference type="ChEBI" id="CHEBI:60344"/>
    </cofactor>
    <text evidence="18">Binds 2 heme groups non-covalently.</text>
</comment>
<dbReference type="InterPro" id="IPR005798">
    <property type="entry name" value="Cyt_b/b6_C"/>
</dbReference>
<feature type="binding site" description="axial binding residue" evidence="17">
    <location>
        <position position="197"/>
    </location>
    <ligand>
        <name>heme b</name>
        <dbReference type="ChEBI" id="CHEBI:60344"/>
        <label>b566</label>
    </ligand>
    <ligandPart>
        <name>Fe</name>
        <dbReference type="ChEBI" id="CHEBI:18248"/>
    </ligandPart>
</feature>
<feature type="binding site" evidence="16">
    <location>
        <position position="202"/>
    </location>
    <ligand>
        <name>a ubiquinone</name>
        <dbReference type="ChEBI" id="CHEBI:16389"/>
    </ligand>
</feature>
<feature type="transmembrane region" description="Helical" evidence="18">
    <location>
        <begin position="292"/>
        <end position="313"/>
    </location>
</feature>
<dbReference type="Gene3D" id="1.20.810.10">
    <property type="entry name" value="Cytochrome Bc1 Complex, Chain C"/>
    <property type="match status" value="1"/>
</dbReference>
<evidence type="ECO:0000256" key="1">
    <source>
        <dbReference type="ARBA" id="ARBA00002566"/>
    </source>
</evidence>
<evidence type="ECO:0000256" key="14">
    <source>
        <dbReference type="ARBA" id="ARBA00023128"/>
    </source>
</evidence>
<keyword evidence="6 18" id="KW-0679">Respiratory chain</keyword>
<dbReference type="PANTHER" id="PTHR19271:SF16">
    <property type="entry name" value="CYTOCHROME B"/>
    <property type="match status" value="1"/>
</dbReference>
<dbReference type="InterPro" id="IPR030689">
    <property type="entry name" value="Cytochrome_b"/>
</dbReference>
<dbReference type="GeneID" id="32229667"/>
<evidence type="ECO:0000256" key="8">
    <source>
        <dbReference type="ARBA" id="ARBA00022723"/>
    </source>
</evidence>
<keyword evidence="15 18" id="KW-0472">Membrane</keyword>
<dbReference type="GO" id="GO:0008121">
    <property type="term" value="F:quinol-cytochrome-c reductase activity"/>
    <property type="evidence" value="ECO:0007669"/>
    <property type="project" value="InterPro"/>
</dbReference>
<dbReference type="InterPro" id="IPR027387">
    <property type="entry name" value="Cytb/b6-like_sf"/>
</dbReference>
<protein>
    <recommendedName>
        <fullName evidence="3 18">Cytochrome b</fullName>
    </recommendedName>
</protein>
<evidence type="ECO:0000256" key="3">
    <source>
        <dbReference type="ARBA" id="ARBA00013531"/>
    </source>
</evidence>
<evidence type="ECO:0000256" key="18">
    <source>
        <dbReference type="RuleBase" id="RU362117"/>
    </source>
</evidence>
<evidence type="ECO:0000256" key="6">
    <source>
        <dbReference type="ARBA" id="ARBA00022660"/>
    </source>
</evidence>
<evidence type="ECO:0000256" key="13">
    <source>
        <dbReference type="ARBA" id="ARBA00023075"/>
    </source>
</evidence>
<comment type="function">
    <text evidence="1 18">Component of the ubiquinol-cytochrome c reductase complex (complex III or cytochrome b-c1 complex) that is part of the mitochondrial respiratory chain. The b-c1 complex mediates electron transfer from ubiquinol to cytochrome c. Contributes to the generation of a proton gradient across the mitochondrial membrane that is then used for ATP synthesis.</text>
</comment>
<evidence type="ECO:0000313" key="21">
    <source>
        <dbReference type="EMBL" id="AQZ26121.1"/>
    </source>
</evidence>
<evidence type="ECO:0000256" key="15">
    <source>
        <dbReference type="ARBA" id="ARBA00023136"/>
    </source>
</evidence>
<evidence type="ECO:0000256" key="9">
    <source>
        <dbReference type="ARBA" id="ARBA00022792"/>
    </source>
</evidence>
<feature type="binding site" description="axial binding residue" evidence="17">
    <location>
        <position position="183"/>
    </location>
    <ligand>
        <name>heme b</name>
        <dbReference type="ChEBI" id="CHEBI:60344"/>
        <label>b562</label>
    </ligand>
    <ligandPart>
        <name>Fe</name>
        <dbReference type="ChEBI" id="CHEBI:18248"/>
    </ligandPart>
</feature>
<keyword evidence="14 18" id="KW-0496">Mitochondrion</keyword>
<feature type="transmembrane region" description="Helical" evidence="18">
    <location>
        <begin position="231"/>
        <end position="252"/>
    </location>
</feature>
<gene>
    <name evidence="21" type="primary">CYTB</name>
</gene>
<comment type="similarity">
    <text evidence="18">Belongs to the cytochrome b family.</text>
</comment>
<evidence type="ECO:0000256" key="12">
    <source>
        <dbReference type="ARBA" id="ARBA00023004"/>
    </source>
</evidence>
<feature type="domain" description="Cytochrome b/b6 C-terminal region profile" evidence="20">
    <location>
        <begin position="211"/>
        <end position="378"/>
    </location>
</feature>
<dbReference type="SUPFAM" id="SSF81648">
    <property type="entry name" value="a domain/subunit of cytochrome bc1 complex (Ubiquinol-cytochrome c reductase)"/>
    <property type="match status" value="1"/>
</dbReference>
<geneLocation type="mitochondrion" evidence="21"/>
<keyword evidence="11 18" id="KW-1133">Transmembrane helix</keyword>
<dbReference type="CTD" id="4519"/>
<dbReference type="CDD" id="cd00290">
    <property type="entry name" value="cytochrome_b_C"/>
    <property type="match status" value="1"/>
</dbReference>
<keyword evidence="9" id="KW-0999">Mitochondrion inner membrane</keyword>
<keyword evidence="4 18" id="KW-0813">Transport</keyword>
<dbReference type="EMBL" id="KX815958">
    <property type="protein sequence ID" value="AQZ26121.1"/>
    <property type="molecule type" value="Genomic_DNA"/>
</dbReference>
<dbReference type="GO" id="GO:0006122">
    <property type="term" value="P:mitochondrial electron transport, ubiquinol to cytochrome c"/>
    <property type="evidence" value="ECO:0007669"/>
    <property type="project" value="TreeGrafter"/>
</dbReference>